<feature type="coiled-coil region" evidence="10">
    <location>
        <begin position="235"/>
        <end position="305"/>
    </location>
</feature>
<dbReference type="InterPro" id="IPR058781">
    <property type="entry name" value="HH_AprE-like"/>
</dbReference>
<comment type="similarity">
    <text evidence="2 9">Belongs to the membrane fusion protein (MFP) (TC 8.A.1) family.</text>
</comment>
<reference evidence="14" key="1">
    <citation type="journal article" date="2017" name="Int. J. Syst. Evol. Microbiol.">
        <title>Notoacmeibacter marinus gen. nov., sp. nov., isolated from the gut of a limpet and proposal of Notoacmeibacteraceae fam. nov. in the order Rhizobiales of the class Alphaproteobacteria.</title>
        <authorList>
            <person name="Huang Z."/>
            <person name="Guo F."/>
            <person name="Lai Q."/>
        </authorList>
    </citation>
    <scope>NUCLEOTIDE SEQUENCE [LARGE SCALE GENOMIC DNA]</scope>
    <source>
        <strain evidence="14">XMTR2A4</strain>
    </source>
</reference>
<evidence type="ECO:0000256" key="6">
    <source>
        <dbReference type="ARBA" id="ARBA00022692"/>
    </source>
</evidence>
<dbReference type="Gene3D" id="2.40.50.100">
    <property type="match status" value="1"/>
</dbReference>
<name>A0A231UZU6_9HYPH</name>
<comment type="caution">
    <text evidence="13">The sequence shown here is derived from an EMBL/GenBank/DDBJ whole genome shotgun (WGS) entry which is preliminary data.</text>
</comment>
<dbReference type="SUPFAM" id="SSF111369">
    <property type="entry name" value="HlyD-like secretion proteins"/>
    <property type="match status" value="1"/>
</dbReference>
<evidence type="ECO:0000259" key="11">
    <source>
        <dbReference type="Pfam" id="PF25994"/>
    </source>
</evidence>
<evidence type="ECO:0000256" key="8">
    <source>
        <dbReference type="ARBA" id="ARBA00023136"/>
    </source>
</evidence>
<keyword evidence="5 9" id="KW-0997">Cell inner membrane</keyword>
<evidence type="ECO:0000256" key="9">
    <source>
        <dbReference type="RuleBase" id="RU365093"/>
    </source>
</evidence>
<keyword evidence="6 9" id="KW-0812">Transmembrane</keyword>
<dbReference type="GO" id="GO:0015031">
    <property type="term" value="P:protein transport"/>
    <property type="evidence" value="ECO:0007669"/>
    <property type="project" value="InterPro"/>
</dbReference>
<evidence type="ECO:0000259" key="12">
    <source>
        <dbReference type="Pfam" id="PF26002"/>
    </source>
</evidence>
<keyword evidence="4 9" id="KW-1003">Cell membrane</keyword>
<evidence type="ECO:0000256" key="4">
    <source>
        <dbReference type="ARBA" id="ARBA00022475"/>
    </source>
</evidence>
<dbReference type="Pfam" id="PF26002">
    <property type="entry name" value="Beta-barrel_AprE"/>
    <property type="match status" value="1"/>
</dbReference>
<keyword evidence="10" id="KW-0175">Coiled coil</keyword>
<evidence type="ECO:0000256" key="2">
    <source>
        <dbReference type="ARBA" id="ARBA00009477"/>
    </source>
</evidence>
<keyword evidence="8 9" id="KW-0472">Membrane</keyword>
<evidence type="ECO:0000256" key="3">
    <source>
        <dbReference type="ARBA" id="ARBA00022448"/>
    </source>
</evidence>
<proteinExistence type="inferred from homology"/>
<evidence type="ECO:0000256" key="1">
    <source>
        <dbReference type="ARBA" id="ARBA00004377"/>
    </source>
</evidence>
<dbReference type="RefSeq" id="WP_094077662.1">
    <property type="nucleotide sequence ID" value="NZ_NBYO01000002.1"/>
</dbReference>
<dbReference type="Pfam" id="PF25994">
    <property type="entry name" value="HH_AprE"/>
    <property type="match status" value="1"/>
</dbReference>
<dbReference type="PANTHER" id="PTHR30386">
    <property type="entry name" value="MEMBRANE FUSION SUBUNIT OF EMRAB-TOLC MULTIDRUG EFFLUX PUMP"/>
    <property type="match status" value="1"/>
</dbReference>
<dbReference type="NCBIfam" id="TIGR01843">
    <property type="entry name" value="type_I_hlyD"/>
    <property type="match status" value="1"/>
</dbReference>
<evidence type="ECO:0000313" key="14">
    <source>
        <dbReference type="Proteomes" id="UP000215405"/>
    </source>
</evidence>
<dbReference type="PRINTS" id="PR01490">
    <property type="entry name" value="RTXTOXIND"/>
</dbReference>
<dbReference type="PANTHER" id="PTHR30386:SF17">
    <property type="entry name" value="ALKALINE PROTEASE SECRETION PROTEIN APRE"/>
    <property type="match status" value="1"/>
</dbReference>
<evidence type="ECO:0000256" key="10">
    <source>
        <dbReference type="SAM" id="Coils"/>
    </source>
</evidence>
<gene>
    <name evidence="13" type="ORF">B7H23_12290</name>
</gene>
<dbReference type="InterPro" id="IPR058982">
    <property type="entry name" value="Beta-barrel_AprE"/>
</dbReference>
<evidence type="ECO:0000256" key="5">
    <source>
        <dbReference type="ARBA" id="ARBA00022519"/>
    </source>
</evidence>
<dbReference type="InterPro" id="IPR010129">
    <property type="entry name" value="T1SS_HlyD"/>
</dbReference>
<organism evidence="13 14">
    <name type="scientific">Notoacmeibacter marinus</name>
    <dbReference type="NCBI Taxonomy" id="1876515"/>
    <lineage>
        <taxon>Bacteria</taxon>
        <taxon>Pseudomonadati</taxon>
        <taxon>Pseudomonadota</taxon>
        <taxon>Alphaproteobacteria</taxon>
        <taxon>Hyphomicrobiales</taxon>
        <taxon>Notoacmeibacteraceae</taxon>
        <taxon>Notoacmeibacter</taxon>
    </lineage>
</organism>
<keyword evidence="7 9" id="KW-1133">Transmembrane helix</keyword>
<accession>A0A231UZU6</accession>
<protein>
    <recommendedName>
        <fullName evidence="9">Membrane fusion protein (MFP) family protein</fullName>
    </recommendedName>
</protein>
<dbReference type="AlphaFoldDB" id="A0A231UZU6"/>
<feature type="domain" description="AprE-like long alpha-helical hairpin" evidence="11">
    <location>
        <begin position="109"/>
        <end position="298"/>
    </location>
</feature>
<dbReference type="Gene3D" id="2.40.30.170">
    <property type="match status" value="1"/>
</dbReference>
<dbReference type="GO" id="GO:0005886">
    <property type="term" value="C:plasma membrane"/>
    <property type="evidence" value="ECO:0007669"/>
    <property type="project" value="UniProtKB-SubCell"/>
</dbReference>
<dbReference type="Proteomes" id="UP000215405">
    <property type="component" value="Unassembled WGS sequence"/>
</dbReference>
<feature type="transmembrane region" description="Helical" evidence="9">
    <location>
        <begin position="32"/>
        <end position="53"/>
    </location>
</feature>
<sequence>MSGKATDKSVSLGATDRTQGDATATFRAIRHYLAVGAALAVALVFGFGGWAAMASLSSAVLGSGQVAVESNIKRVQHAEGGIVAEIAVGNGDRVEAGQLLMQLDGTAIKADRGIIAGRIAELSARRSRLLVERNGGDEAALNKALADISATRDRHEIVEGERNLYRARRQTTDGQSDQLQQRIGQIGEEIQGLRAQLAAKSSELELADKELDILSGLEKKKLVTTRQQMAAEREVARLKGEKGELAAAIARAKSRISETRMQIFQLREEFHEEVLEDLGKTETALSELLERKVAADDQLRRLQIKAPQSGAVHRLEVHTVGAVIAPGQEIMQIVPHDEQLIVEAKVAATDIDQIAVGQDAKIRFTAFNQRTTPEVDGTLYSIAPNVSEDERTGAQYFLVRLRPTETVSNQLTETALTPGMPAEILVRTGSRTALSYLTKPFADQLVRAFREE</sequence>
<evidence type="ECO:0000256" key="7">
    <source>
        <dbReference type="ARBA" id="ARBA00022989"/>
    </source>
</evidence>
<keyword evidence="14" id="KW-1185">Reference proteome</keyword>
<dbReference type="EMBL" id="NBYO01000002">
    <property type="protein sequence ID" value="OXT00846.1"/>
    <property type="molecule type" value="Genomic_DNA"/>
</dbReference>
<feature type="domain" description="AprE-like beta-barrel" evidence="12">
    <location>
        <begin position="340"/>
        <end position="429"/>
    </location>
</feature>
<feature type="coiled-coil region" evidence="10">
    <location>
        <begin position="176"/>
        <end position="210"/>
    </location>
</feature>
<keyword evidence="3 9" id="KW-0813">Transport</keyword>
<dbReference type="InterPro" id="IPR050739">
    <property type="entry name" value="MFP"/>
</dbReference>
<comment type="subcellular location">
    <subcellularLocation>
        <location evidence="1 9">Cell inner membrane</location>
        <topology evidence="1 9">Single-pass membrane protein</topology>
    </subcellularLocation>
</comment>
<evidence type="ECO:0000313" key="13">
    <source>
        <dbReference type="EMBL" id="OXT00846.1"/>
    </source>
</evidence>